<protein>
    <submittedName>
        <fullName evidence="3">Isochorismatase domain containing protein 2, mitochondrial, putative</fullName>
    </submittedName>
</protein>
<dbReference type="OrthoDB" id="16908at2759"/>
<name>L8GGS8_ACACF</name>
<dbReference type="Proteomes" id="UP000011083">
    <property type="component" value="Unassembled WGS sequence"/>
</dbReference>
<sequence length="221" mass="24714">MQQVRRLGKLQAHSSVLMVCDVQERFRSVITHMPSVLHVARTMVKAAPLLRVPVLVTEQNPKRLGRTASELGVDETEGVRVFEKLKFSMLTDEVRQTLERDHPERKDVLLLGIESYFRESLTDSPFSRANDTTLQAHVCVLQTVLDLLEGGYNVHVLADGTSSSRQADRLLALQRFSQAGAYVTTSESALFQLMQSAEHPSFKAISALVKEERPDSGLSRL</sequence>
<dbReference type="RefSeq" id="XP_004334180.1">
    <property type="nucleotide sequence ID" value="XM_004334132.1"/>
</dbReference>
<dbReference type="Pfam" id="PF00857">
    <property type="entry name" value="Isochorismatase"/>
    <property type="match status" value="2"/>
</dbReference>
<dbReference type="KEGG" id="acan:ACA1_140930"/>
<dbReference type="InterPro" id="IPR050993">
    <property type="entry name" value="Isochorismatase_domain"/>
</dbReference>
<dbReference type="EMBL" id="KB008128">
    <property type="protein sequence ID" value="ELR12167.1"/>
    <property type="molecule type" value="Genomic_DNA"/>
</dbReference>
<dbReference type="InterPro" id="IPR036380">
    <property type="entry name" value="Isochorismatase-like_sf"/>
</dbReference>
<keyword evidence="4" id="KW-1185">Reference proteome</keyword>
<dbReference type="Gene3D" id="3.40.50.850">
    <property type="entry name" value="Isochorismatase-like"/>
    <property type="match status" value="2"/>
</dbReference>
<dbReference type="PANTHER" id="PTHR14119:SF3">
    <property type="entry name" value="ISOCHORISMATASE DOMAIN-CONTAINING PROTEIN 2"/>
    <property type="match status" value="1"/>
</dbReference>
<reference evidence="3 4" key="1">
    <citation type="journal article" date="2013" name="Genome Biol.">
        <title>Genome of Acanthamoeba castellanii highlights extensive lateral gene transfer and early evolution of tyrosine kinase signaling.</title>
        <authorList>
            <person name="Clarke M."/>
            <person name="Lohan A.J."/>
            <person name="Liu B."/>
            <person name="Lagkouvardos I."/>
            <person name="Roy S."/>
            <person name="Zafar N."/>
            <person name="Bertelli C."/>
            <person name="Schilde C."/>
            <person name="Kianianmomeni A."/>
            <person name="Burglin T.R."/>
            <person name="Frech C."/>
            <person name="Turcotte B."/>
            <person name="Kopec K.O."/>
            <person name="Synnott J.M."/>
            <person name="Choo C."/>
            <person name="Paponov I."/>
            <person name="Finkler A."/>
            <person name="Soon Heng Tan C."/>
            <person name="Hutchins A.P."/>
            <person name="Weinmeier T."/>
            <person name="Rattei T."/>
            <person name="Chu J.S."/>
            <person name="Gimenez G."/>
            <person name="Irimia M."/>
            <person name="Rigden D.J."/>
            <person name="Fitzpatrick D.A."/>
            <person name="Lorenzo-Morales J."/>
            <person name="Bateman A."/>
            <person name="Chiu C.H."/>
            <person name="Tang P."/>
            <person name="Hegemann P."/>
            <person name="Fromm H."/>
            <person name="Raoult D."/>
            <person name="Greub G."/>
            <person name="Miranda-Saavedra D."/>
            <person name="Chen N."/>
            <person name="Nash P."/>
            <person name="Ginger M.L."/>
            <person name="Horn M."/>
            <person name="Schaap P."/>
            <person name="Caler L."/>
            <person name="Loftus B."/>
        </authorList>
    </citation>
    <scope>NUCLEOTIDE SEQUENCE [LARGE SCALE GENOMIC DNA]</scope>
    <source>
        <strain evidence="3 4">Neff</strain>
    </source>
</reference>
<feature type="domain" description="Isochorismatase-like" evidence="2">
    <location>
        <begin position="135"/>
        <end position="187"/>
    </location>
</feature>
<evidence type="ECO:0000313" key="4">
    <source>
        <dbReference type="Proteomes" id="UP000011083"/>
    </source>
</evidence>
<proteinExistence type="inferred from homology"/>
<dbReference type="VEuPathDB" id="AmoebaDB:ACA1_140930"/>
<dbReference type="AlphaFoldDB" id="L8GGS8"/>
<gene>
    <name evidence="3" type="ORF">ACA1_140930</name>
</gene>
<dbReference type="OMA" id="HVCVFQT"/>
<evidence type="ECO:0000256" key="1">
    <source>
        <dbReference type="ARBA" id="ARBA00006336"/>
    </source>
</evidence>
<organism evidence="3 4">
    <name type="scientific">Acanthamoeba castellanii (strain ATCC 30010 / Neff)</name>
    <dbReference type="NCBI Taxonomy" id="1257118"/>
    <lineage>
        <taxon>Eukaryota</taxon>
        <taxon>Amoebozoa</taxon>
        <taxon>Discosea</taxon>
        <taxon>Longamoebia</taxon>
        <taxon>Centramoebida</taxon>
        <taxon>Acanthamoebidae</taxon>
        <taxon>Acanthamoeba</taxon>
    </lineage>
</organism>
<feature type="domain" description="Isochorismatase-like" evidence="2">
    <location>
        <begin position="16"/>
        <end position="114"/>
    </location>
</feature>
<evidence type="ECO:0000259" key="2">
    <source>
        <dbReference type="Pfam" id="PF00857"/>
    </source>
</evidence>
<dbReference type="SUPFAM" id="SSF52499">
    <property type="entry name" value="Isochorismatase-like hydrolases"/>
    <property type="match status" value="1"/>
</dbReference>
<dbReference type="STRING" id="1257118.L8GGS8"/>
<accession>L8GGS8</accession>
<dbReference type="InterPro" id="IPR000868">
    <property type="entry name" value="Isochorismatase-like_dom"/>
</dbReference>
<comment type="similarity">
    <text evidence="1">Belongs to the isochorismatase family.</text>
</comment>
<dbReference type="GeneID" id="14912621"/>
<dbReference type="PANTHER" id="PTHR14119">
    <property type="entry name" value="HYDROLASE"/>
    <property type="match status" value="1"/>
</dbReference>
<evidence type="ECO:0000313" key="3">
    <source>
        <dbReference type="EMBL" id="ELR12167.1"/>
    </source>
</evidence>